<name>A0A2T4BSH8_TRILO</name>
<gene>
    <name evidence="12" type="ORF">M440DRAFT_1342379</name>
</gene>
<evidence type="ECO:0000256" key="9">
    <source>
        <dbReference type="PROSITE-ProRule" id="PRU00175"/>
    </source>
</evidence>
<evidence type="ECO:0000313" key="13">
    <source>
        <dbReference type="Proteomes" id="UP000240760"/>
    </source>
</evidence>
<dbReference type="EC" id="2.3.2.31" evidence="2"/>
<dbReference type="InterPro" id="IPR013083">
    <property type="entry name" value="Znf_RING/FYVE/PHD"/>
</dbReference>
<dbReference type="PROSITE" id="PS50089">
    <property type="entry name" value="ZF_RING_2"/>
    <property type="match status" value="1"/>
</dbReference>
<dbReference type="PANTHER" id="PTHR11685">
    <property type="entry name" value="RBR FAMILY RING FINGER AND IBR DOMAIN-CONTAINING"/>
    <property type="match status" value="1"/>
</dbReference>
<dbReference type="InterPro" id="IPR044066">
    <property type="entry name" value="TRIAD_supradom"/>
</dbReference>
<accession>A0A2T4BSH8</accession>
<evidence type="ECO:0000259" key="11">
    <source>
        <dbReference type="PROSITE" id="PS51873"/>
    </source>
</evidence>
<keyword evidence="6 9" id="KW-0863">Zinc-finger</keyword>
<evidence type="ECO:0000259" key="10">
    <source>
        <dbReference type="PROSITE" id="PS50089"/>
    </source>
</evidence>
<dbReference type="STRING" id="983965.A0A2T4BSH8"/>
<evidence type="ECO:0000256" key="4">
    <source>
        <dbReference type="ARBA" id="ARBA00022723"/>
    </source>
</evidence>
<organism evidence="12 13">
    <name type="scientific">Trichoderma longibrachiatum ATCC 18648</name>
    <dbReference type="NCBI Taxonomy" id="983965"/>
    <lineage>
        <taxon>Eukaryota</taxon>
        <taxon>Fungi</taxon>
        <taxon>Dikarya</taxon>
        <taxon>Ascomycota</taxon>
        <taxon>Pezizomycotina</taxon>
        <taxon>Sordariomycetes</taxon>
        <taxon>Hypocreomycetidae</taxon>
        <taxon>Hypocreales</taxon>
        <taxon>Hypocreaceae</taxon>
        <taxon>Trichoderma</taxon>
    </lineage>
</organism>
<protein>
    <recommendedName>
        <fullName evidence="2">RBR-type E3 ubiquitin transferase</fullName>
        <ecNumber evidence="2">2.3.2.31</ecNumber>
    </recommendedName>
</protein>
<keyword evidence="4" id="KW-0479">Metal-binding</keyword>
<proteinExistence type="predicted"/>
<dbReference type="GO" id="GO:0061630">
    <property type="term" value="F:ubiquitin protein ligase activity"/>
    <property type="evidence" value="ECO:0007669"/>
    <property type="project" value="UniProtKB-EC"/>
</dbReference>
<dbReference type="Proteomes" id="UP000240760">
    <property type="component" value="Unassembled WGS sequence"/>
</dbReference>
<sequence length="199" mass="21963">MAQECSICAELKSTEQYPASPISQECAHAPTTCLSCIARAIKTDLSSKPWEKVGCPECGVTLEYQVVQKYADRETRAKHDRLMVLHTLQQSPDFVWCSSGCGSGQFHDTGESEPIVKCTSCGHLTCFQHKVTWHEGVTCEAFELTQLDPGASPRQDSRAVEIAEALRHKRENDASKATIELTTKACPECKSQIEKNGGW</sequence>
<dbReference type="AlphaFoldDB" id="A0A2T4BSH8"/>
<keyword evidence="3" id="KW-0808">Transferase</keyword>
<keyword evidence="13" id="KW-1185">Reference proteome</keyword>
<evidence type="ECO:0000256" key="1">
    <source>
        <dbReference type="ARBA" id="ARBA00001798"/>
    </source>
</evidence>
<evidence type="ECO:0000256" key="2">
    <source>
        <dbReference type="ARBA" id="ARBA00012251"/>
    </source>
</evidence>
<keyword evidence="8" id="KW-0862">Zinc</keyword>
<dbReference type="OrthoDB" id="1431934at2759"/>
<feature type="domain" description="RING-type" evidence="11">
    <location>
        <begin position="1"/>
        <end position="199"/>
    </location>
</feature>
<dbReference type="GO" id="GO:0008270">
    <property type="term" value="F:zinc ion binding"/>
    <property type="evidence" value="ECO:0007669"/>
    <property type="project" value="UniProtKB-KW"/>
</dbReference>
<dbReference type="PROSITE" id="PS51873">
    <property type="entry name" value="TRIAD"/>
    <property type="match status" value="1"/>
</dbReference>
<evidence type="ECO:0000256" key="3">
    <source>
        <dbReference type="ARBA" id="ARBA00022679"/>
    </source>
</evidence>
<evidence type="ECO:0000256" key="5">
    <source>
        <dbReference type="ARBA" id="ARBA00022737"/>
    </source>
</evidence>
<evidence type="ECO:0000256" key="6">
    <source>
        <dbReference type="ARBA" id="ARBA00022771"/>
    </source>
</evidence>
<keyword evidence="7" id="KW-0833">Ubl conjugation pathway</keyword>
<dbReference type="GO" id="GO:0016567">
    <property type="term" value="P:protein ubiquitination"/>
    <property type="evidence" value="ECO:0007669"/>
    <property type="project" value="InterPro"/>
</dbReference>
<dbReference type="InterPro" id="IPR002867">
    <property type="entry name" value="IBR_dom"/>
</dbReference>
<reference evidence="12 13" key="1">
    <citation type="submission" date="2016-07" db="EMBL/GenBank/DDBJ databases">
        <title>Multiple horizontal gene transfer events from other fungi enriched the ability of initially mycotrophic Trichoderma (Ascomycota) to feed on dead plant biomass.</title>
        <authorList>
            <consortium name="DOE Joint Genome Institute"/>
            <person name="Aerts A."/>
            <person name="Atanasova L."/>
            <person name="Chenthamara K."/>
            <person name="Zhang J."/>
            <person name="Grujic M."/>
            <person name="Henrissat B."/>
            <person name="Kuo A."/>
            <person name="Salamov A."/>
            <person name="Lipzen A."/>
            <person name="Labutti K."/>
            <person name="Barry K."/>
            <person name="Miao Y."/>
            <person name="Rahimi M.J."/>
            <person name="Shen Q."/>
            <person name="Grigoriev I.V."/>
            <person name="Kubicek C.P."/>
            <person name="Druzhinina I.S."/>
        </authorList>
    </citation>
    <scope>NUCLEOTIDE SEQUENCE [LARGE SCALE GENOMIC DNA]</scope>
    <source>
        <strain evidence="12 13">ATCC 18648</strain>
    </source>
</reference>
<dbReference type="InterPro" id="IPR031127">
    <property type="entry name" value="E3_UB_ligase_RBR"/>
</dbReference>
<evidence type="ECO:0000256" key="7">
    <source>
        <dbReference type="ARBA" id="ARBA00022786"/>
    </source>
</evidence>
<dbReference type="Pfam" id="PF01485">
    <property type="entry name" value="IBR"/>
    <property type="match status" value="1"/>
</dbReference>
<evidence type="ECO:0000313" key="12">
    <source>
        <dbReference type="EMBL" id="PTB72254.1"/>
    </source>
</evidence>
<comment type="catalytic activity">
    <reaction evidence="1">
        <text>[E2 ubiquitin-conjugating enzyme]-S-ubiquitinyl-L-cysteine + [acceptor protein]-L-lysine = [E2 ubiquitin-conjugating enzyme]-L-cysteine + [acceptor protein]-N(6)-ubiquitinyl-L-lysine.</text>
        <dbReference type="EC" id="2.3.2.31"/>
    </reaction>
</comment>
<dbReference type="SUPFAM" id="SSF57850">
    <property type="entry name" value="RING/U-box"/>
    <property type="match status" value="2"/>
</dbReference>
<evidence type="ECO:0000256" key="8">
    <source>
        <dbReference type="ARBA" id="ARBA00022833"/>
    </source>
</evidence>
<feature type="domain" description="RING-type" evidence="10">
    <location>
        <begin position="5"/>
        <end position="58"/>
    </location>
</feature>
<dbReference type="EMBL" id="KZ679142">
    <property type="protein sequence ID" value="PTB72254.1"/>
    <property type="molecule type" value="Genomic_DNA"/>
</dbReference>
<dbReference type="SMART" id="SM00184">
    <property type="entry name" value="RING"/>
    <property type="match status" value="1"/>
</dbReference>
<keyword evidence="5" id="KW-0677">Repeat</keyword>
<dbReference type="Gene3D" id="1.20.120.1750">
    <property type="match status" value="1"/>
</dbReference>
<dbReference type="SMART" id="SM00647">
    <property type="entry name" value="IBR"/>
    <property type="match status" value="1"/>
</dbReference>
<dbReference type="Gene3D" id="3.30.40.10">
    <property type="entry name" value="Zinc/RING finger domain, C3HC4 (zinc finger)"/>
    <property type="match status" value="1"/>
</dbReference>
<dbReference type="InterPro" id="IPR001841">
    <property type="entry name" value="Znf_RING"/>
</dbReference>